<dbReference type="GO" id="GO:0005975">
    <property type="term" value="P:carbohydrate metabolic process"/>
    <property type="evidence" value="ECO:0007669"/>
    <property type="project" value="InterPro"/>
</dbReference>
<dbReference type="InterPro" id="IPR017853">
    <property type="entry name" value="GH"/>
</dbReference>
<dbReference type="Gene3D" id="3.20.20.80">
    <property type="entry name" value="Glycosidases"/>
    <property type="match status" value="1"/>
</dbReference>
<feature type="domain" description="GH18" evidence="2">
    <location>
        <begin position="1"/>
        <end position="274"/>
    </location>
</feature>
<dbReference type="InterPro" id="IPR050314">
    <property type="entry name" value="Glycosyl_Hydrlase_18"/>
</dbReference>
<dbReference type="GO" id="GO:0005576">
    <property type="term" value="C:extracellular region"/>
    <property type="evidence" value="ECO:0007669"/>
    <property type="project" value="TreeGrafter"/>
</dbReference>
<dbReference type="GO" id="GO:0006032">
    <property type="term" value="P:chitin catabolic process"/>
    <property type="evidence" value="ECO:0007669"/>
    <property type="project" value="TreeGrafter"/>
</dbReference>
<sequence>MKVLLCIGGWEFSSHLATAILHPANRENFANSVITLIKDYGFDGVEIDWEYAETINQARQFVELLKVVREKIDNFSEEMNLEEGQIELTVAGPAGPVQYSRMRLGQMDDYVTFWNLMGYDFSGPWVSKVAYQSNLYHGELSTDSAVKAYLAAGIPSTKIVVGMPAYGRLFLGTSGVGDHFTSTGPGTRFGGIYDYKYLNSEKDRVDPYQICAFHYNHTLSTFMSFDNPLVTEAKAMYVVENNLGGGMFWEVSTDAHINSPRSLIRKFTDTIGFKRFKNCNLLDYPESKFTNVRNAAFFADE</sequence>
<dbReference type="EMBL" id="CCBN010000005">
    <property type="protein sequence ID" value="CDO53596.1"/>
    <property type="molecule type" value="Genomic_DNA"/>
</dbReference>
<dbReference type="Proteomes" id="UP000242525">
    <property type="component" value="Unassembled WGS sequence"/>
</dbReference>
<dbReference type="AlphaFoldDB" id="A0A0J9X9V6"/>
<name>A0A0J9X9V6_GEOCN</name>
<dbReference type="Pfam" id="PF00704">
    <property type="entry name" value="Glyco_hydro_18"/>
    <property type="match status" value="1"/>
</dbReference>
<dbReference type="InterPro" id="IPR029070">
    <property type="entry name" value="Chitinase_insertion_sf"/>
</dbReference>
<evidence type="ECO:0000313" key="3">
    <source>
        <dbReference type="EMBL" id="CDO53596.1"/>
    </source>
</evidence>
<keyword evidence="4" id="KW-1185">Reference proteome</keyword>
<dbReference type="OrthoDB" id="76388at2759"/>
<gene>
    <name evidence="3" type="ORF">BN980_GECA05s04179g</name>
</gene>
<dbReference type="GO" id="GO:0008061">
    <property type="term" value="F:chitin binding"/>
    <property type="evidence" value="ECO:0007669"/>
    <property type="project" value="InterPro"/>
</dbReference>
<dbReference type="PANTHER" id="PTHR11177:SF317">
    <property type="entry name" value="CHITINASE 12-RELATED"/>
    <property type="match status" value="1"/>
</dbReference>
<protein>
    <recommendedName>
        <fullName evidence="1">chitinase</fullName>
        <ecNumber evidence="1">3.2.1.14</ecNumber>
    </recommendedName>
</protein>
<dbReference type="EC" id="3.2.1.14" evidence="1"/>
<dbReference type="Gene3D" id="3.10.50.10">
    <property type="match status" value="1"/>
</dbReference>
<dbReference type="InterPro" id="IPR001223">
    <property type="entry name" value="Glyco_hydro18_cat"/>
</dbReference>
<dbReference type="PANTHER" id="PTHR11177">
    <property type="entry name" value="CHITINASE"/>
    <property type="match status" value="1"/>
</dbReference>
<dbReference type="PROSITE" id="PS51910">
    <property type="entry name" value="GH18_2"/>
    <property type="match status" value="1"/>
</dbReference>
<dbReference type="InterPro" id="IPR011583">
    <property type="entry name" value="Chitinase_II/V-like_cat"/>
</dbReference>
<reference evidence="3" key="1">
    <citation type="submission" date="2014-03" db="EMBL/GenBank/DDBJ databases">
        <authorList>
            <person name="Casaregola S."/>
        </authorList>
    </citation>
    <scope>NUCLEOTIDE SEQUENCE [LARGE SCALE GENOMIC DNA]</scope>
    <source>
        <strain evidence="3">CLIB 918</strain>
    </source>
</reference>
<dbReference type="SMART" id="SM00636">
    <property type="entry name" value="Glyco_18"/>
    <property type="match status" value="1"/>
</dbReference>
<accession>A0A0J9X9V6</accession>
<dbReference type="SUPFAM" id="SSF54556">
    <property type="entry name" value="Chitinase insertion domain"/>
    <property type="match status" value="1"/>
</dbReference>
<dbReference type="STRING" id="1173061.A0A0J9X9V6"/>
<evidence type="ECO:0000256" key="1">
    <source>
        <dbReference type="ARBA" id="ARBA00012729"/>
    </source>
</evidence>
<comment type="caution">
    <text evidence="3">The sequence shown here is derived from an EMBL/GenBank/DDBJ whole genome shotgun (WGS) entry which is preliminary data.</text>
</comment>
<dbReference type="SUPFAM" id="SSF51445">
    <property type="entry name" value="(Trans)glycosidases"/>
    <property type="match status" value="1"/>
</dbReference>
<dbReference type="GO" id="GO:0008843">
    <property type="term" value="F:endochitinase activity"/>
    <property type="evidence" value="ECO:0007669"/>
    <property type="project" value="UniProtKB-EC"/>
</dbReference>
<evidence type="ECO:0000259" key="2">
    <source>
        <dbReference type="PROSITE" id="PS51910"/>
    </source>
</evidence>
<evidence type="ECO:0000313" key="4">
    <source>
        <dbReference type="Proteomes" id="UP000242525"/>
    </source>
</evidence>
<proteinExistence type="predicted"/>
<organism evidence="3 4">
    <name type="scientific">Geotrichum candidum</name>
    <name type="common">Oospora lactis</name>
    <name type="synonym">Dipodascus geotrichum</name>
    <dbReference type="NCBI Taxonomy" id="1173061"/>
    <lineage>
        <taxon>Eukaryota</taxon>
        <taxon>Fungi</taxon>
        <taxon>Dikarya</taxon>
        <taxon>Ascomycota</taxon>
        <taxon>Saccharomycotina</taxon>
        <taxon>Dipodascomycetes</taxon>
        <taxon>Dipodascales</taxon>
        <taxon>Dipodascaceae</taxon>
        <taxon>Geotrichum</taxon>
    </lineage>
</organism>